<proteinExistence type="predicted"/>
<dbReference type="Proteomes" id="UP000231637">
    <property type="component" value="Chromosome"/>
</dbReference>
<feature type="domain" description="DUF3817" evidence="7">
    <location>
        <begin position="2"/>
        <end position="88"/>
    </location>
</feature>
<dbReference type="KEGG" id="mfn:Ga0123462_0739"/>
<dbReference type="NCBIfam" id="TIGR03954">
    <property type="entry name" value="integ_memb_HG"/>
    <property type="match status" value="1"/>
</dbReference>
<evidence type="ECO:0000259" key="7">
    <source>
        <dbReference type="Pfam" id="PF12823"/>
    </source>
</evidence>
<evidence type="ECO:0000256" key="3">
    <source>
        <dbReference type="ARBA" id="ARBA00022692"/>
    </source>
</evidence>
<evidence type="ECO:0000256" key="1">
    <source>
        <dbReference type="ARBA" id="ARBA00004651"/>
    </source>
</evidence>
<keyword evidence="9" id="KW-1185">Reference proteome</keyword>
<organism evidence="8 9">
    <name type="scientific">Mariprofundus ferrinatatus</name>
    <dbReference type="NCBI Taxonomy" id="1921087"/>
    <lineage>
        <taxon>Bacteria</taxon>
        <taxon>Pseudomonadati</taxon>
        <taxon>Pseudomonadota</taxon>
        <taxon>Candidatius Mariprofundia</taxon>
        <taxon>Mariprofundales</taxon>
        <taxon>Mariprofundaceae</taxon>
        <taxon>Mariprofundus</taxon>
    </lineage>
</organism>
<feature type="transmembrane region" description="Helical" evidence="6">
    <location>
        <begin position="7"/>
        <end position="28"/>
    </location>
</feature>
<dbReference type="AlphaFoldDB" id="A0A2K8L5T7"/>
<sequence>MLKTFRIVSFVEGVSLIALFFIAMPAKYGYDIDLVAIAGPVHGVLWLAFLPMLEIVSRQQEWPKSFWNYAFISSVLPFGCFFLEKKLRNNAPAS</sequence>
<protein>
    <submittedName>
        <fullName evidence="8">Integral membrane protein</fullName>
    </submittedName>
</protein>
<keyword evidence="2" id="KW-1003">Cell membrane</keyword>
<dbReference type="Pfam" id="PF12823">
    <property type="entry name" value="DUF3817"/>
    <property type="match status" value="1"/>
</dbReference>
<evidence type="ECO:0000256" key="6">
    <source>
        <dbReference type="SAM" id="Phobius"/>
    </source>
</evidence>
<keyword evidence="3 6" id="KW-0812">Transmembrane</keyword>
<dbReference type="PANTHER" id="PTHR40077">
    <property type="entry name" value="MEMBRANE PROTEIN-RELATED"/>
    <property type="match status" value="1"/>
</dbReference>
<keyword evidence="5 6" id="KW-0472">Membrane</keyword>
<dbReference type="RefSeq" id="WP_100265050.1">
    <property type="nucleotide sequence ID" value="NZ_CP018800.1"/>
</dbReference>
<feature type="transmembrane region" description="Helical" evidence="6">
    <location>
        <begin position="65"/>
        <end position="84"/>
    </location>
</feature>
<dbReference type="EMBL" id="CP018800">
    <property type="protein sequence ID" value="ATX81609.1"/>
    <property type="molecule type" value="Genomic_DNA"/>
</dbReference>
<accession>A0A2K8L5T7</accession>
<evidence type="ECO:0000313" key="8">
    <source>
        <dbReference type="EMBL" id="ATX81609.1"/>
    </source>
</evidence>
<dbReference type="PANTHER" id="PTHR40077:SF1">
    <property type="entry name" value="MEMBRANE PROTEIN"/>
    <property type="match status" value="1"/>
</dbReference>
<reference evidence="8 9" key="1">
    <citation type="submission" date="2016-12" db="EMBL/GenBank/DDBJ databases">
        <title>Isolation and genomic insights into novel planktonic Zetaproteobacteria from stratified waters of the Chesapeake Bay.</title>
        <authorList>
            <person name="McAllister S.M."/>
            <person name="Kato S."/>
            <person name="Chan C.S."/>
            <person name="Chiu B.K."/>
            <person name="Field E.K."/>
        </authorList>
    </citation>
    <scope>NUCLEOTIDE SEQUENCE [LARGE SCALE GENOMIC DNA]</scope>
    <source>
        <strain evidence="8 9">CP-8</strain>
    </source>
</reference>
<evidence type="ECO:0000256" key="4">
    <source>
        <dbReference type="ARBA" id="ARBA00022989"/>
    </source>
</evidence>
<evidence type="ECO:0000313" key="9">
    <source>
        <dbReference type="Proteomes" id="UP000231637"/>
    </source>
</evidence>
<dbReference type="GO" id="GO:0005886">
    <property type="term" value="C:plasma membrane"/>
    <property type="evidence" value="ECO:0007669"/>
    <property type="project" value="UniProtKB-SubCell"/>
</dbReference>
<feature type="transmembrane region" description="Helical" evidence="6">
    <location>
        <begin position="34"/>
        <end position="53"/>
    </location>
</feature>
<gene>
    <name evidence="8" type="ORF">Ga0123462_0739</name>
</gene>
<keyword evidence="4 6" id="KW-1133">Transmembrane helix</keyword>
<comment type="subcellular location">
    <subcellularLocation>
        <location evidence="1">Cell membrane</location>
        <topology evidence="1">Multi-pass membrane protein</topology>
    </subcellularLocation>
</comment>
<evidence type="ECO:0000256" key="5">
    <source>
        <dbReference type="ARBA" id="ARBA00023136"/>
    </source>
</evidence>
<dbReference type="InterPro" id="IPR023845">
    <property type="entry name" value="DUF3817_TM"/>
</dbReference>
<evidence type="ECO:0000256" key="2">
    <source>
        <dbReference type="ARBA" id="ARBA00022475"/>
    </source>
</evidence>
<name>A0A2K8L5T7_9PROT</name>